<reference evidence="3" key="1">
    <citation type="submission" date="2023-06" db="EMBL/GenBank/DDBJ databases">
        <title>Survivors Of The Sea: Transcriptome response of Skeletonema marinoi to long-term dormancy.</title>
        <authorList>
            <person name="Pinder M.I.M."/>
            <person name="Kourtchenko O."/>
            <person name="Robertson E.K."/>
            <person name="Larsson T."/>
            <person name="Maumus F."/>
            <person name="Osuna-Cruz C.M."/>
            <person name="Vancaester E."/>
            <person name="Stenow R."/>
            <person name="Vandepoele K."/>
            <person name="Ploug H."/>
            <person name="Bruchert V."/>
            <person name="Godhe A."/>
            <person name="Topel M."/>
        </authorList>
    </citation>
    <scope>NUCLEOTIDE SEQUENCE</scope>
    <source>
        <strain evidence="3">R05AC</strain>
    </source>
</reference>
<comment type="caution">
    <text evidence="3">The sequence shown here is derived from an EMBL/GenBank/DDBJ whole genome shotgun (WGS) entry which is preliminary data.</text>
</comment>
<protein>
    <submittedName>
        <fullName evidence="3">DUF3054 domain-containing protein</fullName>
    </submittedName>
</protein>
<organism evidence="3 4">
    <name type="scientific">Skeletonema marinoi</name>
    <dbReference type="NCBI Taxonomy" id="267567"/>
    <lineage>
        <taxon>Eukaryota</taxon>
        <taxon>Sar</taxon>
        <taxon>Stramenopiles</taxon>
        <taxon>Ochrophyta</taxon>
        <taxon>Bacillariophyta</taxon>
        <taxon>Coscinodiscophyceae</taxon>
        <taxon>Thalassiosirophycidae</taxon>
        <taxon>Thalassiosirales</taxon>
        <taxon>Skeletonemataceae</taxon>
        <taxon>Skeletonema</taxon>
        <taxon>Skeletonema marinoi-dohrnii complex</taxon>
    </lineage>
</organism>
<dbReference type="EMBL" id="JATAAI010000019">
    <property type="protein sequence ID" value="KAK1739081.1"/>
    <property type="molecule type" value="Genomic_DNA"/>
</dbReference>
<feature type="transmembrane region" description="Helical" evidence="1">
    <location>
        <begin position="148"/>
        <end position="165"/>
    </location>
</feature>
<dbReference type="AlphaFoldDB" id="A0AAD8Y5B7"/>
<evidence type="ECO:0000313" key="4">
    <source>
        <dbReference type="Proteomes" id="UP001224775"/>
    </source>
</evidence>
<keyword evidence="1" id="KW-1133">Transmembrane helix</keyword>
<evidence type="ECO:0000256" key="2">
    <source>
        <dbReference type="SAM" id="SignalP"/>
    </source>
</evidence>
<accession>A0AAD8Y5B7</accession>
<dbReference type="InterPro" id="IPR021414">
    <property type="entry name" value="DUF3054"/>
</dbReference>
<keyword evidence="4" id="KW-1185">Reference proteome</keyword>
<gene>
    <name evidence="3" type="ORF">QTG54_010397</name>
</gene>
<dbReference type="Pfam" id="PF11255">
    <property type="entry name" value="DUF3054"/>
    <property type="match status" value="1"/>
</dbReference>
<dbReference type="PANTHER" id="PTHR35283">
    <property type="entry name" value="T12C22.21 PROTEIN"/>
    <property type="match status" value="1"/>
</dbReference>
<evidence type="ECO:0000256" key="1">
    <source>
        <dbReference type="SAM" id="Phobius"/>
    </source>
</evidence>
<feature type="signal peptide" evidence="2">
    <location>
        <begin position="1"/>
        <end position="33"/>
    </location>
</feature>
<name>A0AAD8Y5B7_9STRA</name>
<keyword evidence="1" id="KW-0472">Membrane</keyword>
<feature type="transmembrane region" description="Helical" evidence="1">
    <location>
        <begin position="185"/>
        <end position="207"/>
    </location>
</feature>
<keyword evidence="2" id="KW-0732">Signal</keyword>
<proteinExistence type="predicted"/>
<dbReference type="Proteomes" id="UP001224775">
    <property type="component" value="Unassembled WGS sequence"/>
</dbReference>
<evidence type="ECO:0000313" key="3">
    <source>
        <dbReference type="EMBL" id="KAK1739081.1"/>
    </source>
</evidence>
<feature type="chain" id="PRO_5041928877" evidence="2">
    <location>
        <begin position="34"/>
        <end position="251"/>
    </location>
</feature>
<keyword evidence="1" id="KW-0812">Transmembrane</keyword>
<feature type="transmembrane region" description="Helical" evidence="1">
    <location>
        <begin position="219"/>
        <end position="242"/>
    </location>
</feature>
<dbReference type="PANTHER" id="PTHR35283:SF3">
    <property type="entry name" value="T12C22.21 PROTEIN"/>
    <property type="match status" value="1"/>
</dbReference>
<feature type="transmembrane region" description="Helical" evidence="1">
    <location>
        <begin position="118"/>
        <end position="136"/>
    </location>
</feature>
<sequence>MMKSSSLRNRLCPAAASIAALLLVLSALAAISAVDGFAPPIVTQVAGNARTDALFSSPHAAITTTPLLQSKSINLSLKRNSQQGGQRLRTSLFAVEPDSNNDSSIDSSSGLQKIYTPINRPLLAVVDTISLVVFAAIGKSSHSANGDLDIFAVLMTAFPFVTAWLSTSPLTGVYSPDDTSDESNVIVSTGMKVVKGWAIAVPLGIALRGVIKGYVPPTPFIIVTLISTLVILVGVRVLFAIAEDIFVEMVN</sequence>